<dbReference type="RefSeq" id="WP_131916929.1">
    <property type="nucleotide sequence ID" value="NZ_SMLG01000010.1"/>
</dbReference>
<dbReference type="EMBL" id="SMLG01000010">
    <property type="protein sequence ID" value="TDE42812.1"/>
    <property type="molecule type" value="Genomic_DNA"/>
</dbReference>
<evidence type="ECO:0000313" key="1">
    <source>
        <dbReference type="EMBL" id="TDE42812.1"/>
    </source>
</evidence>
<dbReference type="Proteomes" id="UP000294814">
    <property type="component" value="Unassembled WGS sequence"/>
</dbReference>
<gene>
    <name evidence="1" type="ORF">E0I26_13180</name>
</gene>
<evidence type="ECO:0000313" key="2">
    <source>
        <dbReference type="Proteomes" id="UP000294814"/>
    </source>
</evidence>
<comment type="caution">
    <text evidence="1">The sequence shown here is derived from an EMBL/GenBank/DDBJ whole genome shotgun (WGS) entry which is preliminary data.</text>
</comment>
<dbReference type="OrthoDB" id="1375909at2"/>
<name>A0A4R5F5A1_9FLAO</name>
<organism evidence="1 2">
    <name type="scientific">Flavobacterium rhamnosiphilum</name>
    <dbReference type="NCBI Taxonomy" id="2541724"/>
    <lineage>
        <taxon>Bacteria</taxon>
        <taxon>Pseudomonadati</taxon>
        <taxon>Bacteroidota</taxon>
        <taxon>Flavobacteriia</taxon>
        <taxon>Flavobacteriales</taxon>
        <taxon>Flavobacteriaceae</taxon>
        <taxon>Flavobacterium</taxon>
    </lineage>
</organism>
<reference evidence="1 2" key="1">
    <citation type="submission" date="2019-03" db="EMBL/GenBank/DDBJ databases">
        <title>Novel species of Flavobacterium.</title>
        <authorList>
            <person name="Liu Q."/>
            <person name="Xin Y.-H."/>
        </authorList>
    </citation>
    <scope>NUCLEOTIDE SEQUENCE [LARGE SCALE GENOMIC DNA]</scope>
    <source>
        <strain evidence="1 2">LB3P52</strain>
    </source>
</reference>
<protein>
    <submittedName>
        <fullName evidence="1">Uncharacterized protein</fullName>
    </submittedName>
</protein>
<sequence length="377" mass="44440">MNNLRYFILSFFYSMLCFSQESDSIAIYLKDACQQKNVNNAKVTLEGYKKKPIIAKYNSTKKYYYFENIPIEYNTIFVTHSDFETEGIQENNGFPKRINLQLNCKGNIRETRTKELVSSELRSGVSYAVYKTDTIFTGSVVVRDNYKVKISIKKSYNLSFNEVKRKIDSIVMPYGLEYIDNLVPDMFFAHFNGLMINSNSEKSFSTQSLDKTKSMSDLLLDQESILGSFNKYGDFVKDSPYSFWDYYYFQLLYRKKDKTAFRGDSDLLINEIEVNNKELILNLLYYDKFFIGGDYPLNISCKNLSKYDNQIMNYQFLKDYDNDSTRVLFMDEYFEHRPIFLAKHELDKIIDGEVVYVPAPHRDRSNFNYKLELSKNK</sequence>
<dbReference type="AlphaFoldDB" id="A0A4R5F5A1"/>
<keyword evidence="2" id="KW-1185">Reference proteome</keyword>
<accession>A0A4R5F5A1</accession>
<proteinExistence type="predicted"/>